<evidence type="ECO:0000313" key="2">
    <source>
        <dbReference type="Proteomes" id="UP000814128"/>
    </source>
</evidence>
<dbReference type="EMBL" id="MU273763">
    <property type="protein sequence ID" value="KAI0028333.1"/>
    <property type="molecule type" value="Genomic_DNA"/>
</dbReference>
<proteinExistence type="predicted"/>
<evidence type="ECO:0000313" key="1">
    <source>
        <dbReference type="EMBL" id="KAI0028333.1"/>
    </source>
</evidence>
<feature type="non-terminal residue" evidence="1">
    <location>
        <position position="342"/>
    </location>
</feature>
<accession>A0ACB8Q964</accession>
<sequence length="342" mass="37497">PDEKLPPPPAILCGRDQEVEAVVDMILHKSPAHAAILGSGGIGKTSVALAVLHSPSIVHQFENQRFFVACDAATSADALVLEILRAFGMASESGVSPTTKVLAFLQASSCLLCLDNFETPWDADPRAVELFLAKVTSMPNTAVLITTRGSSRPLQTNWTKPLLPPLRPLTVHAALEAWECICGVQDSFAEMLVKAVDCVPLAVTLLAHLAEADCAEVVWMLWNKKFTAMVHTHDSEHRLSSVEFSIELSLQNPRIAANPYVLRVLGVLCMLPLGIRLAAVDEMEEAFQGSLPDILTSRLVLMQTSLAYSTDGFMRVLSPIRHYVQKRHCPEDTLLDHLEHYY</sequence>
<organism evidence="1 2">
    <name type="scientific">Vararia minispora EC-137</name>
    <dbReference type="NCBI Taxonomy" id="1314806"/>
    <lineage>
        <taxon>Eukaryota</taxon>
        <taxon>Fungi</taxon>
        <taxon>Dikarya</taxon>
        <taxon>Basidiomycota</taxon>
        <taxon>Agaricomycotina</taxon>
        <taxon>Agaricomycetes</taxon>
        <taxon>Russulales</taxon>
        <taxon>Lachnocladiaceae</taxon>
        <taxon>Vararia</taxon>
    </lineage>
</organism>
<keyword evidence="2" id="KW-1185">Reference proteome</keyword>
<dbReference type="Proteomes" id="UP000814128">
    <property type="component" value="Unassembled WGS sequence"/>
</dbReference>
<comment type="caution">
    <text evidence="1">The sequence shown here is derived from an EMBL/GenBank/DDBJ whole genome shotgun (WGS) entry which is preliminary data.</text>
</comment>
<reference evidence="1" key="2">
    <citation type="journal article" date="2022" name="New Phytol.">
        <title>Evolutionary transition to the ectomycorrhizal habit in the genomes of a hyperdiverse lineage of mushroom-forming fungi.</title>
        <authorList>
            <person name="Looney B."/>
            <person name="Miyauchi S."/>
            <person name="Morin E."/>
            <person name="Drula E."/>
            <person name="Courty P.E."/>
            <person name="Kohler A."/>
            <person name="Kuo A."/>
            <person name="LaButti K."/>
            <person name="Pangilinan J."/>
            <person name="Lipzen A."/>
            <person name="Riley R."/>
            <person name="Andreopoulos W."/>
            <person name="He G."/>
            <person name="Johnson J."/>
            <person name="Nolan M."/>
            <person name="Tritt A."/>
            <person name="Barry K.W."/>
            <person name="Grigoriev I.V."/>
            <person name="Nagy L.G."/>
            <person name="Hibbett D."/>
            <person name="Henrissat B."/>
            <person name="Matheny P.B."/>
            <person name="Labbe J."/>
            <person name="Martin F.M."/>
        </authorList>
    </citation>
    <scope>NUCLEOTIDE SEQUENCE</scope>
    <source>
        <strain evidence="1">EC-137</strain>
    </source>
</reference>
<reference evidence="1" key="1">
    <citation type="submission" date="2021-02" db="EMBL/GenBank/DDBJ databases">
        <authorList>
            <consortium name="DOE Joint Genome Institute"/>
            <person name="Ahrendt S."/>
            <person name="Looney B.P."/>
            <person name="Miyauchi S."/>
            <person name="Morin E."/>
            <person name="Drula E."/>
            <person name="Courty P.E."/>
            <person name="Chicoki N."/>
            <person name="Fauchery L."/>
            <person name="Kohler A."/>
            <person name="Kuo A."/>
            <person name="Labutti K."/>
            <person name="Pangilinan J."/>
            <person name="Lipzen A."/>
            <person name="Riley R."/>
            <person name="Andreopoulos W."/>
            <person name="He G."/>
            <person name="Johnson J."/>
            <person name="Barry K.W."/>
            <person name="Grigoriev I.V."/>
            <person name="Nagy L."/>
            <person name="Hibbett D."/>
            <person name="Henrissat B."/>
            <person name="Matheny P.B."/>
            <person name="Labbe J."/>
            <person name="Martin F."/>
        </authorList>
    </citation>
    <scope>NUCLEOTIDE SEQUENCE</scope>
    <source>
        <strain evidence="1">EC-137</strain>
    </source>
</reference>
<name>A0ACB8Q964_9AGAM</name>
<gene>
    <name evidence="1" type="ORF">K488DRAFT_34711</name>
</gene>
<feature type="non-terminal residue" evidence="1">
    <location>
        <position position="1"/>
    </location>
</feature>
<keyword evidence="1" id="KW-0378">Hydrolase</keyword>
<protein>
    <submittedName>
        <fullName evidence="1">P-loop containing nucleoside triphosphate hydrolase protein</fullName>
    </submittedName>
</protein>